<gene>
    <name evidence="1" type="ORF">SDC9_124001</name>
</gene>
<comment type="caution">
    <text evidence="1">The sequence shown here is derived from an EMBL/GenBank/DDBJ whole genome shotgun (WGS) entry which is preliminary data.</text>
</comment>
<name>A0A645CJR2_9ZZZZ</name>
<organism evidence="1">
    <name type="scientific">bioreactor metagenome</name>
    <dbReference type="NCBI Taxonomy" id="1076179"/>
    <lineage>
        <taxon>unclassified sequences</taxon>
        <taxon>metagenomes</taxon>
        <taxon>ecological metagenomes</taxon>
    </lineage>
</organism>
<proteinExistence type="predicted"/>
<dbReference type="EMBL" id="VSSQ01027647">
    <property type="protein sequence ID" value="MPM77002.1"/>
    <property type="molecule type" value="Genomic_DNA"/>
</dbReference>
<protein>
    <submittedName>
        <fullName evidence="1">Uncharacterized protein</fullName>
    </submittedName>
</protein>
<dbReference type="AlphaFoldDB" id="A0A645CJR2"/>
<reference evidence="1" key="1">
    <citation type="submission" date="2019-08" db="EMBL/GenBank/DDBJ databases">
        <authorList>
            <person name="Kucharzyk K."/>
            <person name="Murdoch R.W."/>
            <person name="Higgins S."/>
            <person name="Loffler F."/>
        </authorList>
    </citation>
    <scope>NUCLEOTIDE SEQUENCE</scope>
</reference>
<sequence length="149" mass="16127">MIGVGAFFAFGARSVAFDQRHFRPIDRDHHARGVVVDFNWDAPHFIGLGEGVDDVELPQLFRRHLDQLGIGVVVGLPVPQERVANALVDCVDRGCIGHGAIVSEPGDALRPMTGNGNKQPLMNDPAYESRKINSARLHAPATAPPCYAP</sequence>
<evidence type="ECO:0000313" key="1">
    <source>
        <dbReference type="EMBL" id="MPM77002.1"/>
    </source>
</evidence>
<accession>A0A645CJR2</accession>